<feature type="transmembrane region" description="Helical" evidence="1">
    <location>
        <begin position="292"/>
        <end position="310"/>
    </location>
</feature>
<organism evidence="2 3">
    <name type="scientific">Aeromicrobium alkaliterrae</name>
    <dbReference type="NCBI Taxonomy" id="302168"/>
    <lineage>
        <taxon>Bacteria</taxon>
        <taxon>Bacillati</taxon>
        <taxon>Actinomycetota</taxon>
        <taxon>Actinomycetes</taxon>
        <taxon>Propionibacteriales</taxon>
        <taxon>Nocardioidaceae</taxon>
        <taxon>Aeromicrobium</taxon>
    </lineage>
</organism>
<keyword evidence="3" id="KW-1185">Reference proteome</keyword>
<gene>
    <name evidence="2" type="ORF">GCM10009710_25270</name>
</gene>
<keyword evidence="1" id="KW-1133">Transmembrane helix</keyword>
<feature type="transmembrane region" description="Helical" evidence="1">
    <location>
        <begin position="7"/>
        <end position="27"/>
    </location>
</feature>
<evidence type="ECO:0000313" key="3">
    <source>
        <dbReference type="Proteomes" id="UP001501057"/>
    </source>
</evidence>
<proteinExistence type="predicted"/>
<reference evidence="2 3" key="1">
    <citation type="journal article" date="2019" name="Int. J. Syst. Evol. Microbiol.">
        <title>The Global Catalogue of Microorganisms (GCM) 10K type strain sequencing project: providing services to taxonomists for standard genome sequencing and annotation.</title>
        <authorList>
            <consortium name="The Broad Institute Genomics Platform"/>
            <consortium name="The Broad Institute Genome Sequencing Center for Infectious Disease"/>
            <person name="Wu L."/>
            <person name="Ma J."/>
        </authorList>
    </citation>
    <scope>NUCLEOTIDE SEQUENCE [LARGE SCALE GENOMIC DNA]</scope>
    <source>
        <strain evidence="2 3">JCM 13518</strain>
    </source>
</reference>
<feature type="transmembrane region" description="Helical" evidence="1">
    <location>
        <begin position="147"/>
        <end position="164"/>
    </location>
</feature>
<evidence type="ECO:0000313" key="2">
    <source>
        <dbReference type="EMBL" id="GAA1744135.1"/>
    </source>
</evidence>
<keyword evidence="1" id="KW-0472">Membrane</keyword>
<feature type="transmembrane region" description="Helical" evidence="1">
    <location>
        <begin position="63"/>
        <end position="85"/>
    </location>
</feature>
<dbReference type="EMBL" id="BAAAME010000004">
    <property type="protein sequence ID" value="GAA1744135.1"/>
    <property type="molecule type" value="Genomic_DNA"/>
</dbReference>
<feature type="transmembrane region" description="Helical" evidence="1">
    <location>
        <begin position="33"/>
        <end position="51"/>
    </location>
</feature>
<protein>
    <submittedName>
        <fullName evidence="2">Uncharacterized protein</fullName>
    </submittedName>
</protein>
<accession>A0ABN2JZ47</accession>
<feature type="transmembrane region" description="Helical" evidence="1">
    <location>
        <begin position="261"/>
        <end position="277"/>
    </location>
</feature>
<keyword evidence="1" id="KW-0812">Transmembrane</keyword>
<comment type="caution">
    <text evidence="2">The sequence shown here is derived from an EMBL/GenBank/DDBJ whole genome shotgun (WGS) entry which is preliminary data.</text>
</comment>
<sequence length="326" mass="34914">MASTTRWAPVAIILVAAPWFAEMSWGGYPFTDILVILLFLAPMYGGAALLIREVARRTGRGWPTILLLAAAFGVFQAGLVDQSLFNPAYDRFDFQHPVHVDGIDVSLYYLLAFVAGHVVASIAAPIMVAETWSRRGSEPWLTRRTTWLFAGLYALATLVNHLGVKAEAGDGFQARPLQSLTALVVVLALVLVAMRWRRRPATDRRVPPPAALATLGFLAYLLYLPGENAAALVVGAVVVATVVAAVGTWSRSSRWTGRHSLALALGTILVGVVMPFWTDPYDNSVGAGAERLADVVAASICLAIVVTTALRHRTLTAGVPTSRASA</sequence>
<feature type="transmembrane region" description="Helical" evidence="1">
    <location>
        <begin position="229"/>
        <end position="249"/>
    </location>
</feature>
<dbReference type="Proteomes" id="UP001501057">
    <property type="component" value="Unassembled WGS sequence"/>
</dbReference>
<feature type="transmembrane region" description="Helical" evidence="1">
    <location>
        <begin position="105"/>
        <end position="126"/>
    </location>
</feature>
<feature type="transmembrane region" description="Helical" evidence="1">
    <location>
        <begin position="176"/>
        <end position="194"/>
    </location>
</feature>
<name>A0ABN2JZ47_9ACTN</name>
<feature type="transmembrane region" description="Helical" evidence="1">
    <location>
        <begin position="206"/>
        <end position="223"/>
    </location>
</feature>
<evidence type="ECO:0000256" key="1">
    <source>
        <dbReference type="SAM" id="Phobius"/>
    </source>
</evidence>
<dbReference type="RefSeq" id="WP_344202172.1">
    <property type="nucleotide sequence ID" value="NZ_BAAAME010000004.1"/>
</dbReference>